<evidence type="ECO:0000256" key="1">
    <source>
        <dbReference type="SAM" id="MobiDB-lite"/>
    </source>
</evidence>
<dbReference type="OrthoDB" id="5343483at2759"/>
<feature type="compositionally biased region" description="Basic and acidic residues" evidence="1">
    <location>
        <begin position="325"/>
        <end position="336"/>
    </location>
</feature>
<accession>W6PZ59</accession>
<evidence type="ECO:0000313" key="2">
    <source>
        <dbReference type="EMBL" id="CDM29290.1"/>
    </source>
</evidence>
<gene>
    <name evidence="2" type="ORF">PROQFM164_S01g003102</name>
</gene>
<dbReference type="AlphaFoldDB" id="W6PZ59"/>
<dbReference type="OMA" id="HIFEAHI"/>
<feature type="region of interest" description="Disordered" evidence="1">
    <location>
        <begin position="51"/>
        <end position="70"/>
    </location>
</feature>
<dbReference type="EMBL" id="HG792015">
    <property type="protein sequence ID" value="CDM29290.1"/>
    <property type="molecule type" value="Genomic_DNA"/>
</dbReference>
<name>W6PZ59_PENRF</name>
<reference evidence="2" key="1">
    <citation type="journal article" date="2014" name="Nat. Commun.">
        <title>Multiple recent horizontal transfers of a large genomic region in cheese making fungi.</title>
        <authorList>
            <person name="Cheeseman K."/>
            <person name="Ropars J."/>
            <person name="Renault P."/>
            <person name="Dupont J."/>
            <person name="Gouzy J."/>
            <person name="Branca A."/>
            <person name="Abraham A.L."/>
            <person name="Ceppi M."/>
            <person name="Conseiller E."/>
            <person name="Debuchy R."/>
            <person name="Malagnac F."/>
            <person name="Goarin A."/>
            <person name="Silar P."/>
            <person name="Lacoste S."/>
            <person name="Sallet E."/>
            <person name="Bensimon A."/>
            <person name="Giraud T."/>
            <person name="Brygoo Y."/>
        </authorList>
    </citation>
    <scope>NUCLEOTIDE SEQUENCE [LARGE SCALE GENOMIC DNA]</scope>
    <source>
        <strain evidence="2">FM164</strain>
    </source>
</reference>
<evidence type="ECO:0000313" key="3">
    <source>
        <dbReference type="Proteomes" id="UP000030686"/>
    </source>
</evidence>
<organism evidence="2 3">
    <name type="scientific">Penicillium roqueforti (strain FM164)</name>
    <dbReference type="NCBI Taxonomy" id="1365484"/>
    <lineage>
        <taxon>Eukaryota</taxon>
        <taxon>Fungi</taxon>
        <taxon>Dikarya</taxon>
        <taxon>Ascomycota</taxon>
        <taxon>Pezizomycotina</taxon>
        <taxon>Eurotiomycetes</taxon>
        <taxon>Eurotiomycetidae</taxon>
        <taxon>Eurotiales</taxon>
        <taxon>Aspergillaceae</taxon>
        <taxon>Penicillium</taxon>
    </lineage>
</organism>
<feature type="compositionally biased region" description="Basic and acidic residues" evidence="1">
    <location>
        <begin position="58"/>
        <end position="70"/>
    </location>
</feature>
<sequence>MTAGAISLAELMSHHRDLLVQPICWTSRHLDMLGCQFEHFDHVPPDDIEPDLDPCQPIDHEQKLEERSRGTPEELFEGSSILSRPFGLSFLIWPLLNRRCETPYFFFANKRIHRPLYEVFYRCRKLSQPASQAPRPIVGYLDYCRVERYRGEMFIPRTPKHGGDNRPGWRIQMKRVAQITPKNWSEDPYLLCVLLSLAQLQEYHRKEWHPPIHISRLILTTKPGDKFFHIFEAHITSELLGMLDNPNTARKHIDWPTIKHKKVLFRPLDSLAERLQAEITLNQPPGTFDISDPANPNDIKKEEEDVIHIQRTKEVERKTRKRAKKESFVRSETRVS</sequence>
<dbReference type="Proteomes" id="UP000030686">
    <property type="component" value="Unassembled WGS sequence"/>
</dbReference>
<keyword evidence="3" id="KW-1185">Reference proteome</keyword>
<protein>
    <submittedName>
        <fullName evidence="2">Genomic scaffold, ProqFM164S01</fullName>
    </submittedName>
</protein>
<feature type="region of interest" description="Disordered" evidence="1">
    <location>
        <begin position="310"/>
        <end position="336"/>
    </location>
</feature>
<proteinExistence type="predicted"/>